<sequence length="243" mass="27074">MQISYSSILQSPVSLCAEKHQKYGFTQENLQSKPANNLFTPIALFELINIVNHYPIFFLGEDDIIPVAITGLHNPSVTHSGNTSEIYQPALKQLYPFALHKLPDQAAGVLIFDESSKQITSSAADSSALALFDENGNPTDILYQIGAAAAQFYTGHLQAKKLALALKDVGILIPSQLEFKVQEDGIDKIHPFFMIDEQAYRNLPAHIVHSWHQKGWLDAATLIIFSHLHWHRHLKAAQLAEQV</sequence>
<dbReference type="EMBL" id="JBHTMA010000034">
    <property type="protein sequence ID" value="MFD1227415.1"/>
    <property type="molecule type" value="Genomic_DNA"/>
</dbReference>
<proteinExistence type="predicted"/>
<dbReference type="RefSeq" id="WP_289388045.1">
    <property type="nucleotide sequence ID" value="NZ_JAUCBM010000008.1"/>
</dbReference>
<gene>
    <name evidence="1" type="ORF">ACFQ35_09725</name>
</gene>
<reference evidence="2" key="1">
    <citation type="journal article" date="2019" name="Int. J. Syst. Evol. Microbiol.">
        <title>The Global Catalogue of Microorganisms (GCM) 10K type strain sequencing project: providing services to taxonomists for standard genome sequencing and annotation.</title>
        <authorList>
            <consortium name="The Broad Institute Genomics Platform"/>
            <consortium name="The Broad Institute Genome Sequencing Center for Infectious Disease"/>
            <person name="Wu L."/>
            <person name="Ma J."/>
        </authorList>
    </citation>
    <scope>NUCLEOTIDE SEQUENCE [LARGE SCALE GENOMIC DNA]</scope>
    <source>
        <strain evidence="2">CCUG 49584</strain>
    </source>
</reference>
<dbReference type="InterPro" id="IPR010836">
    <property type="entry name" value="SapC"/>
</dbReference>
<comment type="caution">
    <text evidence="1">The sequence shown here is derived from an EMBL/GenBank/DDBJ whole genome shotgun (WGS) entry which is preliminary data.</text>
</comment>
<dbReference type="Proteomes" id="UP001597263">
    <property type="component" value="Unassembled WGS sequence"/>
</dbReference>
<name>A0ABW3V6K6_9HYPH</name>
<organism evidence="1 2">
    <name type="scientific">Pseudochrobactrum kiredjianiae</name>
    <dbReference type="NCBI Taxonomy" id="386305"/>
    <lineage>
        <taxon>Bacteria</taxon>
        <taxon>Pseudomonadati</taxon>
        <taxon>Pseudomonadota</taxon>
        <taxon>Alphaproteobacteria</taxon>
        <taxon>Hyphomicrobiales</taxon>
        <taxon>Brucellaceae</taxon>
        <taxon>Pseudochrobactrum</taxon>
    </lineage>
</organism>
<evidence type="ECO:0000313" key="2">
    <source>
        <dbReference type="Proteomes" id="UP001597263"/>
    </source>
</evidence>
<evidence type="ECO:0000313" key="1">
    <source>
        <dbReference type="EMBL" id="MFD1227415.1"/>
    </source>
</evidence>
<protein>
    <submittedName>
        <fullName evidence="1">SapC family protein</fullName>
    </submittedName>
</protein>
<accession>A0ABW3V6K6</accession>
<dbReference type="Pfam" id="PF07277">
    <property type="entry name" value="SapC"/>
    <property type="match status" value="1"/>
</dbReference>
<keyword evidence="2" id="KW-1185">Reference proteome</keyword>